<name>A0A443RYV6_9ACAR</name>
<protein>
    <submittedName>
        <fullName evidence="4">Protein furry-like protein</fullName>
    </submittedName>
</protein>
<comment type="caution">
    <text evidence="4">The sequence shown here is derived from an EMBL/GenBank/DDBJ whole genome shotgun (WGS) entry which is preliminary data.</text>
</comment>
<evidence type="ECO:0000259" key="2">
    <source>
        <dbReference type="Pfam" id="PF14225"/>
    </source>
</evidence>
<proteinExistence type="predicted"/>
<feature type="non-terminal residue" evidence="4">
    <location>
        <position position="1"/>
    </location>
</feature>
<accession>A0A443RYV6</accession>
<organism evidence="4 5">
    <name type="scientific">Leptotrombidium deliense</name>
    <dbReference type="NCBI Taxonomy" id="299467"/>
    <lineage>
        <taxon>Eukaryota</taxon>
        <taxon>Metazoa</taxon>
        <taxon>Ecdysozoa</taxon>
        <taxon>Arthropoda</taxon>
        <taxon>Chelicerata</taxon>
        <taxon>Arachnida</taxon>
        <taxon>Acari</taxon>
        <taxon>Acariformes</taxon>
        <taxon>Trombidiformes</taxon>
        <taxon>Prostigmata</taxon>
        <taxon>Anystina</taxon>
        <taxon>Parasitengona</taxon>
        <taxon>Trombiculoidea</taxon>
        <taxon>Trombiculidae</taxon>
        <taxon>Leptotrombidium</taxon>
    </lineage>
</organism>
<feature type="compositionally biased region" description="Polar residues" evidence="1">
    <location>
        <begin position="231"/>
        <end position="240"/>
    </location>
</feature>
<dbReference type="PANTHER" id="PTHR12295">
    <property type="entry name" value="FURRY-RELATED"/>
    <property type="match status" value="1"/>
</dbReference>
<dbReference type="InterPro" id="IPR039867">
    <property type="entry name" value="Furry/Tao3/Mor2"/>
</dbReference>
<dbReference type="Pfam" id="PF14225">
    <property type="entry name" value="MOR2-PAG1_C"/>
    <property type="match status" value="1"/>
</dbReference>
<dbReference type="PANTHER" id="PTHR12295:SF30">
    <property type="entry name" value="PROTEIN FURRY"/>
    <property type="match status" value="1"/>
</dbReference>
<feature type="domain" description="Cell morphogenesis protein C-terminal" evidence="2">
    <location>
        <begin position="1"/>
        <end position="128"/>
    </location>
</feature>
<dbReference type="STRING" id="299467.A0A443RYV6"/>
<evidence type="ECO:0000256" key="1">
    <source>
        <dbReference type="SAM" id="MobiDB-lite"/>
    </source>
</evidence>
<dbReference type="VEuPathDB" id="VectorBase:LDEU011605"/>
<feature type="domain" description="Protein furry C-terminal" evidence="3">
    <location>
        <begin position="177"/>
        <end position="399"/>
    </location>
</feature>
<dbReference type="EMBL" id="NCKV01017580">
    <property type="protein sequence ID" value="RWS20435.1"/>
    <property type="molecule type" value="Genomic_DNA"/>
</dbReference>
<feature type="region of interest" description="Disordered" evidence="1">
    <location>
        <begin position="296"/>
        <end position="321"/>
    </location>
</feature>
<dbReference type="Proteomes" id="UP000288716">
    <property type="component" value="Unassembled WGS sequence"/>
</dbReference>
<reference evidence="4 5" key="1">
    <citation type="journal article" date="2018" name="Gigascience">
        <title>Genomes of trombidid mites reveal novel predicted allergens and laterally-transferred genes associated with secondary metabolism.</title>
        <authorList>
            <person name="Dong X."/>
            <person name="Chaisiri K."/>
            <person name="Xia D."/>
            <person name="Armstrong S.D."/>
            <person name="Fang Y."/>
            <person name="Donnelly M.J."/>
            <person name="Kadowaki T."/>
            <person name="McGarry J.W."/>
            <person name="Darby A.C."/>
            <person name="Makepeace B.L."/>
        </authorList>
    </citation>
    <scope>NUCLEOTIDE SEQUENCE [LARGE SCALE GENOMIC DNA]</scope>
    <source>
        <strain evidence="4">UoL-UT</strain>
    </source>
</reference>
<dbReference type="GO" id="GO:0000902">
    <property type="term" value="P:cell morphogenesis"/>
    <property type="evidence" value="ECO:0007669"/>
    <property type="project" value="InterPro"/>
</dbReference>
<dbReference type="InterPro" id="IPR045842">
    <property type="entry name" value="Fry_C"/>
</dbReference>
<feature type="compositionally biased region" description="Basic and acidic residues" evidence="1">
    <location>
        <begin position="208"/>
        <end position="227"/>
    </location>
</feature>
<keyword evidence="5" id="KW-1185">Reference proteome</keyword>
<feature type="region of interest" description="Disordered" evidence="1">
    <location>
        <begin position="368"/>
        <end position="405"/>
    </location>
</feature>
<feature type="region of interest" description="Disordered" evidence="1">
    <location>
        <begin position="203"/>
        <end position="240"/>
    </location>
</feature>
<feature type="compositionally biased region" description="Polar residues" evidence="1">
    <location>
        <begin position="296"/>
        <end position="311"/>
    </location>
</feature>
<dbReference type="OrthoDB" id="6287725at2759"/>
<evidence type="ECO:0000259" key="3">
    <source>
        <dbReference type="Pfam" id="PF19421"/>
    </source>
</evidence>
<dbReference type="GO" id="GO:0030427">
    <property type="term" value="C:site of polarized growth"/>
    <property type="evidence" value="ECO:0007669"/>
    <property type="project" value="TreeGrafter"/>
</dbReference>
<dbReference type="GO" id="GO:0005938">
    <property type="term" value="C:cell cortex"/>
    <property type="evidence" value="ECO:0007669"/>
    <property type="project" value="TreeGrafter"/>
</dbReference>
<gene>
    <name evidence="4" type="ORF">B4U80_05967</name>
</gene>
<dbReference type="GO" id="GO:0031175">
    <property type="term" value="P:neuron projection development"/>
    <property type="evidence" value="ECO:0007669"/>
    <property type="project" value="TreeGrafter"/>
</dbReference>
<dbReference type="Pfam" id="PF19421">
    <property type="entry name" value="Fry_C"/>
    <property type="match status" value="1"/>
</dbReference>
<dbReference type="InterPro" id="IPR025481">
    <property type="entry name" value="Cell_Morphogen_C"/>
</dbReference>
<evidence type="ECO:0000313" key="4">
    <source>
        <dbReference type="EMBL" id="RWS20435.1"/>
    </source>
</evidence>
<dbReference type="AlphaFoldDB" id="A0A443RYV6"/>
<evidence type="ECO:0000313" key="5">
    <source>
        <dbReference type="Proteomes" id="UP000288716"/>
    </source>
</evidence>
<feature type="compositionally biased region" description="Basic and acidic residues" evidence="1">
    <location>
        <begin position="312"/>
        <end position="321"/>
    </location>
</feature>
<feature type="compositionally biased region" description="Polar residues" evidence="1">
    <location>
        <begin position="373"/>
        <end position="383"/>
    </location>
</feature>
<sequence length="423" mass="47141">AAENIALWCTEKSKKLDNLATVMTLYSQRSFSKESFQWTKCVVKYLYDAYSHAFISVITFLVDVMDKGPTSVSQNVMSILHCIFHYMEVTSAPSSINSDLNEVVLKYIEGSQWKDALKIIKLIVTRSSTLAAAPTVPVYNPSLNNNPSLPYQSSVSVDCISIASGTSFADSDFGNKRELPGRTIEFTVDLTQTPIVGRKYLNSGEEGETNKELTVKEETVEEKEKEMPTSPRRSLSYTHSFSDSGSNWRRPWLSQSRTRERLISLLTTFGQKVGLPKSPSVIFSQSSDIVDRQSSMASSLEEISTGINEPSTESKLEDNGHPEQFGIFKEFDFLEYELESQEAENMDNFNWGVRRRSLSNLAEYPDNELLLGSPSQSNMSTCSPPKDELSSDEEGGSDSPLYDGSNEAALSDWVKLITSTSPQ</sequence>